<keyword evidence="22" id="KW-1185">Reference proteome</keyword>
<evidence type="ECO:0000256" key="17">
    <source>
        <dbReference type="PIRSR" id="PIRSR601461-2"/>
    </source>
</evidence>
<comment type="function">
    <text evidence="12">Hydrolyzes a variety of proteins.</text>
</comment>
<evidence type="ECO:0000256" key="13">
    <source>
        <dbReference type="ARBA" id="ARBA00023796"/>
    </source>
</evidence>
<protein>
    <recommendedName>
        <fullName evidence="14">Gastricsin</fullName>
        <ecNumber evidence="13">3.4.23.3</ecNumber>
    </recommendedName>
    <alternativeName>
        <fullName evidence="15">Pepsinogen C</fullName>
    </alternativeName>
</protein>
<keyword evidence="7" id="KW-0222">Digestion</keyword>
<dbReference type="PRINTS" id="PR00792">
    <property type="entry name" value="PEPSIN"/>
</dbReference>
<dbReference type="GeneTree" id="ENSGT00940000160626"/>
<dbReference type="PROSITE" id="PS00141">
    <property type="entry name" value="ASP_PROTEASE"/>
    <property type="match status" value="2"/>
</dbReference>
<evidence type="ECO:0000256" key="15">
    <source>
        <dbReference type="ARBA" id="ARBA00033248"/>
    </source>
</evidence>
<dbReference type="SUPFAM" id="SSF50630">
    <property type="entry name" value="Acid proteases"/>
    <property type="match status" value="1"/>
</dbReference>
<dbReference type="eggNOG" id="KOG1339">
    <property type="taxonomic scope" value="Eukaryota"/>
</dbReference>
<feature type="active site" evidence="16">
    <location>
        <position position="92"/>
    </location>
</feature>
<feature type="chain" id="PRO_5003545068" description="Gastricsin" evidence="19">
    <location>
        <begin position="17"/>
        <end position="390"/>
    </location>
</feature>
<dbReference type="FunFam" id="2.40.70.10:FF:000006">
    <property type="entry name" value="Cathepsin E"/>
    <property type="match status" value="1"/>
</dbReference>
<evidence type="ECO:0000256" key="4">
    <source>
        <dbReference type="ARBA" id="ARBA00022670"/>
    </source>
</evidence>
<keyword evidence="3" id="KW-0964">Secreted</keyword>
<keyword evidence="9" id="KW-0865">Zymogen</keyword>
<keyword evidence="6 18" id="KW-0064">Aspartyl protease</keyword>
<evidence type="ECO:0000256" key="5">
    <source>
        <dbReference type="ARBA" id="ARBA00022729"/>
    </source>
</evidence>
<dbReference type="GO" id="GO:0007586">
    <property type="term" value="P:digestion"/>
    <property type="evidence" value="ECO:0007669"/>
    <property type="project" value="UniProtKB-KW"/>
</dbReference>
<dbReference type="Pfam" id="PF00026">
    <property type="entry name" value="Asp"/>
    <property type="match status" value="1"/>
</dbReference>
<evidence type="ECO:0000259" key="20">
    <source>
        <dbReference type="PROSITE" id="PS51767"/>
    </source>
</evidence>
<dbReference type="InterPro" id="IPR012848">
    <property type="entry name" value="Aspartic_peptidase_N"/>
</dbReference>
<reference evidence="21" key="3">
    <citation type="submission" date="2025-09" db="UniProtKB">
        <authorList>
            <consortium name="Ensembl"/>
        </authorList>
    </citation>
    <scope>IDENTIFICATION</scope>
</reference>
<dbReference type="Gene3D" id="2.60.40.1960">
    <property type="match status" value="1"/>
</dbReference>
<keyword evidence="4 18" id="KW-0645">Protease</keyword>
<dbReference type="Proteomes" id="UP000005225">
    <property type="component" value="Unassembled WGS sequence"/>
</dbReference>
<evidence type="ECO:0000256" key="10">
    <source>
        <dbReference type="ARBA" id="ARBA00023157"/>
    </source>
</evidence>
<dbReference type="InterPro" id="IPR033121">
    <property type="entry name" value="PEPTIDASE_A1"/>
</dbReference>
<dbReference type="GO" id="GO:0004190">
    <property type="term" value="F:aspartic-type endopeptidase activity"/>
    <property type="evidence" value="ECO:0007669"/>
    <property type="project" value="UniProtKB-KW"/>
</dbReference>
<evidence type="ECO:0000256" key="9">
    <source>
        <dbReference type="ARBA" id="ARBA00023145"/>
    </source>
</evidence>
<evidence type="ECO:0000256" key="12">
    <source>
        <dbReference type="ARBA" id="ARBA00023749"/>
    </source>
</evidence>
<comment type="subcellular location">
    <subcellularLocation>
        <location evidence="1">Secreted</location>
    </subcellularLocation>
</comment>
<keyword evidence="10 17" id="KW-1015">Disulfide bond</keyword>
<organism evidence="21 22">
    <name type="scientific">Otolemur garnettii</name>
    <name type="common">Small-eared galago</name>
    <name type="synonym">Garnett's greater bushbaby</name>
    <dbReference type="NCBI Taxonomy" id="30611"/>
    <lineage>
        <taxon>Eukaryota</taxon>
        <taxon>Metazoa</taxon>
        <taxon>Chordata</taxon>
        <taxon>Craniata</taxon>
        <taxon>Vertebrata</taxon>
        <taxon>Euteleostomi</taxon>
        <taxon>Mammalia</taxon>
        <taxon>Eutheria</taxon>
        <taxon>Euarchontoglires</taxon>
        <taxon>Primates</taxon>
        <taxon>Strepsirrhini</taxon>
        <taxon>Lorisiformes</taxon>
        <taxon>Galagidae</taxon>
        <taxon>Otolemur</taxon>
    </lineage>
</organism>
<evidence type="ECO:0000256" key="18">
    <source>
        <dbReference type="RuleBase" id="RU000454"/>
    </source>
</evidence>
<dbReference type="OMA" id="HWAPVTQ"/>
<name>H0XCT4_OTOGA</name>
<evidence type="ECO:0000256" key="8">
    <source>
        <dbReference type="ARBA" id="ARBA00022801"/>
    </source>
</evidence>
<dbReference type="EMBL" id="AAQR03060983">
    <property type="status" value="NOT_ANNOTATED_CDS"/>
    <property type="molecule type" value="Genomic_DNA"/>
</dbReference>
<feature type="signal peptide" evidence="19">
    <location>
        <begin position="1"/>
        <end position="16"/>
    </location>
</feature>
<keyword evidence="5 19" id="KW-0732">Signal</keyword>
<reference evidence="21" key="2">
    <citation type="submission" date="2025-08" db="UniProtKB">
        <authorList>
            <consortium name="Ensembl"/>
        </authorList>
    </citation>
    <scope>IDENTIFICATION</scope>
</reference>
<gene>
    <name evidence="21" type="primary">PGC</name>
</gene>
<dbReference type="Pfam" id="PF07966">
    <property type="entry name" value="A1_Propeptide"/>
    <property type="match status" value="1"/>
</dbReference>
<evidence type="ECO:0000313" key="22">
    <source>
        <dbReference type="Proteomes" id="UP000005225"/>
    </source>
</evidence>
<dbReference type="InterPro" id="IPR001461">
    <property type="entry name" value="Aspartic_peptidase_A1"/>
</dbReference>
<reference evidence="22" key="1">
    <citation type="submission" date="2011-03" db="EMBL/GenBank/DDBJ databases">
        <title>Version 3 of the genome sequence of Otolemur garnettii (Bushbaby).</title>
        <authorList>
            <consortium name="The Broad Institute Genome Sequencing Platform"/>
            <person name="Di Palma F."/>
            <person name="Johnson J."/>
            <person name="Lander E.S."/>
            <person name="Lindblad-Toh K."/>
            <person name="Jaffe D.B."/>
            <person name="Gnerre S."/>
            <person name="MacCallum I."/>
            <person name="Przybylski D."/>
            <person name="Ribeiro F.J."/>
            <person name="Burton J.N."/>
            <person name="Walker B.J."/>
            <person name="Sharpe T."/>
            <person name="Hall G."/>
        </authorList>
    </citation>
    <scope>NUCLEOTIDE SEQUENCE [LARGE SCALE GENOMIC DNA]</scope>
</reference>
<keyword evidence="8 18" id="KW-0378">Hydrolase</keyword>
<comment type="catalytic activity">
    <reaction evidence="11">
        <text>More restricted specificity than pepsin A, but shows preferential cleavage at Tyr-|-Xaa bonds. High activity on hemoglobin.</text>
        <dbReference type="EC" id="3.4.23.3"/>
    </reaction>
</comment>
<comment type="similarity">
    <text evidence="2 18">Belongs to the peptidase A1 family.</text>
</comment>
<dbReference type="PANTHER" id="PTHR47966">
    <property type="entry name" value="BETA-SITE APP-CLEAVING ENZYME, ISOFORM A-RELATED"/>
    <property type="match status" value="1"/>
</dbReference>
<dbReference type="GO" id="GO:0006508">
    <property type="term" value="P:proteolysis"/>
    <property type="evidence" value="ECO:0007669"/>
    <property type="project" value="UniProtKB-KW"/>
</dbReference>
<proteinExistence type="inferred from homology"/>
<dbReference type="FunFam" id="2.40.70.10:FF:000004">
    <property type="entry name" value="Pepsin A"/>
    <property type="match status" value="1"/>
</dbReference>
<feature type="domain" description="Peptidase A1" evidence="20">
    <location>
        <begin position="74"/>
        <end position="387"/>
    </location>
</feature>
<evidence type="ECO:0000313" key="21">
    <source>
        <dbReference type="Ensembl" id="ENSOGAP00000013624.2"/>
    </source>
</evidence>
<accession>H0XCT4</accession>
<dbReference type="Gene3D" id="2.40.70.10">
    <property type="entry name" value="Acid Proteases"/>
    <property type="match status" value="2"/>
</dbReference>
<feature type="active site" evidence="16">
    <location>
        <position position="278"/>
    </location>
</feature>
<dbReference type="Ensembl" id="ENSOGAT00000015220.2">
    <property type="protein sequence ID" value="ENSOGAP00000013624.2"/>
    <property type="gene ID" value="ENSOGAG00000015217.2"/>
</dbReference>
<dbReference type="InterPro" id="IPR021109">
    <property type="entry name" value="Peptidase_aspartic_dom_sf"/>
</dbReference>
<evidence type="ECO:0000256" key="14">
    <source>
        <dbReference type="ARBA" id="ARBA00023821"/>
    </source>
</evidence>
<dbReference type="PANTHER" id="PTHR47966:SF72">
    <property type="entry name" value="GASTRICSIN"/>
    <property type="match status" value="1"/>
</dbReference>
<dbReference type="GO" id="GO:0002803">
    <property type="term" value="P:positive regulation of antibacterial peptide production"/>
    <property type="evidence" value="ECO:0007669"/>
    <property type="project" value="Ensembl"/>
</dbReference>
<dbReference type="InParanoid" id="H0XCT4"/>
<dbReference type="InterPro" id="IPR001969">
    <property type="entry name" value="Aspartic_peptidase_AS"/>
</dbReference>
<evidence type="ECO:0000256" key="19">
    <source>
        <dbReference type="SAM" id="SignalP"/>
    </source>
</evidence>
<sequence>MKWMVVAFVCLQLLEAVVINKFLAKREKSIRESMKEKGVLEEFLRTNEYDPARKYHFGDFSTATGTNIPMDASYFGEISIGTPPQKFMVLFDTGSSNLWVPSVYCQDQACTSHSRFNPSASSTYSTNGKMFLLGYGSGNLLGTFALDTLTIQSIQIHNQEFGLSQSEPTANFIYAGFDGILGMGYPSLSVGGATTVLENMLYAHLLNSSVFSFYFNKTMGSQYEGMVIFGGVDDSLYRGKIVWFPVSQKLYWQITIDEFILGHEYSGLCLQGCQGIVDTGTSRLTVPQNYLNHVLQTLGAKEDSSGQYVVNCDKIPSLPIFTFIINDELFPLPPAIYTLNNQGHCTVGIEATYLTAPSDQPLWILGDVFLRAYYSVYDMANNMVGFAAAV</sequence>
<dbReference type="HOGENOM" id="CLU_013253_3_0_1"/>
<evidence type="ECO:0000256" key="3">
    <source>
        <dbReference type="ARBA" id="ARBA00022525"/>
    </source>
</evidence>
<dbReference type="Gene3D" id="6.10.140.60">
    <property type="match status" value="1"/>
</dbReference>
<feature type="disulfide bond" evidence="17">
    <location>
        <begin position="105"/>
        <end position="110"/>
    </location>
</feature>
<evidence type="ECO:0000256" key="1">
    <source>
        <dbReference type="ARBA" id="ARBA00004613"/>
    </source>
</evidence>
<dbReference type="STRING" id="30611.ENSOGAP00000013624"/>
<dbReference type="EMBL" id="AAQR03060984">
    <property type="status" value="NOT_ANNOTATED_CDS"/>
    <property type="molecule type" value="Genomic_DNA"/>
</dbReference>
<evidence type="ECO:0000256" key="6">
    <source>
        <dbReference type="ARBA" id="ARBA00022750"/>
    </source>
</evidence>
<evidence type="ECO:0000256" key="16">
    <source>
        <dbReference type="PIRSR" id="PIRSR601461-1"/>
    </source>
</evidence>
<evidence type="ECO:0000256" key="2">
    <source>
        <dbReference type="ARBA" id="ARBA00007447"/>
    </source>
</evidence>
<evidence type="ECO:0000256" key="11">
    <source>
        <dbReference type="ARBA" id="ARBA00023733"/>
    </source>
</evidence>
<dbReference type="GO" id="GO:0005615">
    <property type="term" value="C:extracellular space"/>
    <property type="evidence" value="ECO:0007669"/>
    <property type="project" value="Ensembl"/>
</dbReference>
<dbReference type="AlphaFoldDB" id="H0XCT4"/>
<evidence type="ECO:0000256" key="7">
    <source>
        <dbReference type="ARBA" id="ARBA00022757"/>
    </source>
</evidence>
<dbReference type="PROSITE" id="PS51767">
    <property type="entry name" value="PEPTIDASE_A1"/>
    <property type="match status" value="1"/>
</dbReference>
<dbReference type="EC" id="3.4.23.3" evidence="13"/>